<dbReference type="CDD" id="cd08547">
    <property type="entry name" value="Type_II_cohesin"/>
    <property type="match status" value="1"/>
</dbReference>
<evidence type="ECO:0000256" key="1">
    <source>
        <dbReference type="SAM" id="MobiDB-lite"/>
    </source>
</evidence>
<sequence length="190" mass="20427">MAKAMHGTAWSDAHMAWWLLALLALYWCLWGEGVATSLAGNLLCTDQQGKNGDTVSFTLSVEQAHNMVEAFGFDLTYDGTVLQYTKSFQAGELVKNFSFFSVHEASPGRIRVAGFTVTHPIEARRSGRLLRLDFAVINAGNTTLTPGQLVDGMASWSVRAGRFTGQSPPPADVPPVARAVPPSSGAELLT</sequence>
<comment type="caution">
    <text evidence="3">The sequence shown here is derived from an EMBL/GenBank/DDBJ whole genome shotgun (WGS) entry which is preliminary data.</text>
</comment>
<feature type="non-terminal residue" evidence="3">
    <location>
        <position position="190"/>
    </location>
</feature>
<dbReference type="GO" id="GO:0000272">
    <property type="term" value="P:polysaccharide catabolic process"/>
    <property type="evidence" value="ECO:0007669"/>
    <property type="project" value="InterPro"/>
</dbReference>
<name>A0A937VZB5_UNCTE</name>
<dbReference type="InterPro" id="IPR002102">
    <property type="entry name" value="Cohesin_dom"/>
</dbReference>
<organism evidence="3 4">
    <name type="scientific">Tectimicrobiota bacterium</name>
    <dbReference type="NCBI Taxonomy" id="2528274"/>
    <lineage>
        <taxon>Bacteria</taxon>
        <taxon>Pseudomonadati</taxon>
        <taxon>Nitrospinota/Tectimicrobiota group</taxon>
        <taxon>Candidatus Tectimicrobiota</taxon>
    </lineage>
</organism>
<protein>
    <recommendedName>
        <fullName evidence="2">Cohesin domain-containing protein</fullName>
    </recommendedName>
</protein>
<dbReference type="InterPro" id="IPR008965">
    <property type="entry name" value="CBM2/CBM3_carb-bd_dom_sf"/>
</dbReference>
<reference evidence="3" key="1">
    <citation type="submission" date="2019-03" db="EMBL/GenBank/DDBJ databases">
        <title>Lake Tanganyika Metagenome-Assembled Genomes (MAGs).</title>
        <authorList>
            <person name="Tran P."/>
        </authorList>
    </citation>
    <scope>NUCLEOTIDE SEQUENCE</scope>
    <source>
        <strain evidence="3">K_DeepCast_65m_m2_066</strain>
    </source>
</reference>
<proteinExistence type="predicted"/>
<feature type="compositionally biased region" description="Low complexity" evidence="1">
    <location>
        <begin position="174"/>
        <end position="184"/>
    </location>
</feature>
<accession>A0A937VZB5</accession>
<dbReference type="SUPFAM" id="SSF49384">
    <property type="entry name" value="Carbohydrate-binding domain"/>
    <property type="match status" value="1"/>
</dbReference>
<dbReference type="GO" id="GO:0030246">
    <property type="term" value="F:carbohydrate binding"/>
    <property type="evidence" value="ECO:0007669"/>
    <property type="project" value="InterPro"/>
</dbReference>
<evidence type="ECO:0000313" key="4">
    <source>
        <dbReference type="Proteomes" id="UP000712673"/>
    </source>
</evidence>
<dbReference type="EMBL" id="VGLS01000067">
    <property type="protein sequence ID" value="MBM3222890.1"/>
    <property type="molecule type" value="Genomic_DNA"/>
</dbReference>
<feature type="region of interest" description="Disordered" evidence="1">
    <location>
        <begin position="161"/>
        <end position="190"/>
    </location>
</feature>
<dbReference type="AlphaFoldDB" id="A0A937VZB5"/>
<gene>
    <name evidence="3" type="ORF">FJZ47_03675</name>
</gene>
<evidence type="ECO:0000313" key="3">
    <source>
        <dbReference type="EMBL" id="MBM3222890.1"/>
    </source>
</evidence>
<dbReference type="Pfam" id="PF00963">
    <property type="entry name" value="Cohesin"/>
    <property type="match status" value="1"/>
</dbReference>
<evidence type="ECO:0000259" key="2">
    <source>
        <dbReference type="Pfam" id="PF00963"/>
    </source>
</evidence>
<dbReference type="Gene3D" id="2.60.40.680">
    <property type="match status" value="1"/>
</dbReference>
<dbReference type="Proteomes" id="UP000712673">
    <property type="component" value="Unassembled WGS sequence"/>
</dbReference>
<feature type="domain" description="Cohesin" evidence="2">
    <location>
        <begin position="46"/>
        <end position="151"/>
    </location>
</feature>